<reference evidence="1" key="1">
    <citation type="submission" date="2020-01" db="EMBL/GenBank/DDBJ databases">
        <authorList>
            <person name="Mishra B."/>
        </authorList>
    </citation>
    <scope>NUCLEOTIDE SEQUENCE [LARGE SCALE GENOMIC DNA]</scope>
</reference>
<sequence length="143" mass="16777">MKRRVMLVVGSTNRRCAMTNISAKRSLPSLLICARRLHPACGRGIKWLSRAQMNTRTFDTTSFILNRRVITNGFWFVIRSEWTTPRKFEHTFFSVKEVISNVSERFLTLRSSVQLVRNRGSFPRWRSMKRSGHIWRKNLSSAT</sequence>
<dbReference type="AlphaFoldDB" id="A0A6D2J8L4"/>
<protein>
    <submittedName>
        <fullName evidence="1">Uncharacterized protein</fullName>
    </submittedName>
</protein>
<dbReference type="EMBL" id="CACVBM020001173">
    <property type="protein sequence ID" value="CAA7037265.1"/>
    <property type="molecule type" value="Genomic_DNA"/>
</dbReference>
<organism evidence="1 2">
    <name type="scientific">Microthlaspi erraticum</name>
    <dbReference type="NCBI Taxonomy" id="1685480"/>
    <lineage>
        <taxon>Eukaryota</taxon>
        <taxon>Viridiplantae</taxon>
        <taxon>Streptophyta</taxon>
        <taxon>Embryophyta</taxon>
        <taxon>Tracheophyta</taxon>
        <taxon>Spermatophyta</taxon>
        <taxon>Magnoliopsida</taxon>
        <taxon>eudicotyledons</taxon>
        <taxon>Gunneridae</taxon>
        <taxon>Pentapetalae</taxon>
        <taxon>rosids</taxon>
        <taxon>malvids</taxon>
        <taxon>Brassicales</taxon>
        <taxon>Brassicaceae</taxon>
        <taxon>Coluteocarpeae</taxon>
        <taxon>Microthlaspi</taxon>
    </lineage>
</organism>
<keyword evidence="2" id="KW-1185">Reference proteome</keyword>
<comment type="caution">
    <text evidence="1">The sequence shown here is derived from an EMBL/GenBank/DDBJ whole genome shotgun (WGS) entry which is preliminary data.</text>
</comment>
<accession>A0A6D2J8L4</accession>
<proteinExistence type="predicted"/>
<name>A0A6D2J8L4_9BRAS</name>
<dbReference type="Proteomes" id="UP000467841">
    <property type="component" value="Unassembled WGS sequence"/>
</dbReference>
<evidence type="ECO:0000313" key="2">
    <source>
        <dbReference type="Proteomes" id="UP000467841"/>
    </source>
</evidence>
<gene>
    <name evidence="1" type="ORF">MERR_LOCUS24500</name>
</gene>
<evidence type="ECO:0000313" key="1">
    <source>
        <dbReference type="EMBL" id="CAA7037265.1"/>
    </source>
</evidence>